<dbReference type="InterPro" id="IPR036629">
    <property type="entry name" value="YjbJ_sf"/>
</dbReference>
<evidence type="ECO:0000313" key="5">
    <source>
        <dbReference type="Proteomes" id="UP000005324"/>
    </source>
</evidence>
<proteinExistence type="inferred from homology"/>
<feature type="transmembrane region" description="Helical" evidence="2">
    <location>
        <begin position="70"/>
        <end position="88"/>
    </location>
</feature>
<dbReference type="HOGENOM" id="CLU_135567_2_0_5"/>
<accession>D5RL64</accession>
<dbReference type="SUPFAM" id="SSF69047">
    <property type="entry name" value="Hypothetical protein YjbJ"/>
    <property type="match status" value="1"/>
</dbReference>
<dbReference type="Proteomes" id="UP000005324">
    <property type="component" value="Unassembled WGS sequence"/>
</dbReference>
<gene>
    <name evidence="4" type="ORF">HMPREF0731_1825</name>
</gene>
<dbReference type="EMBL" id="ADVL01000297">
    <property type="protein sequence ID" value="EFH11956.1"/>
    <property type="molecule type" value="Genomic_DNA"/>
</dbReference>
<evidence type="ECO:0000256" key="2">
    <source>
        <dbReference type="SAM" id="Phobius"/>
    </source>
</evidence>
<reference evidence="4 5" key="1">
    <citation type="submission" date="2010-04" db="EMBL/GenBank/DDBJ databases">
        <authorList>
            <person name="Qin X."/>
            <person name="Bachman B."/>
            <person name="Battles P."/>
            <person name="Bell A."/>
            <person name="Bess C."/>
            <person name="Bickham C."/>
            <person name="Chaboub L."/>
            <person name="Chen D."/>
            <person name="Coyle M."/>
            <person name="Deiros D.R."/>
            <person name="Dinh H."/>
            <person name="Forbes L."/>
            <person name="Fowler G."/>
            <person name="Francisco L."/>
            <person name="Fu Q."/>
            <person name="Gubbala S."/>
            <person name="Hale W."/>
            <person name="Han Y."/>
            <person name="Hemphill L."/>
            <person name="Highlander S.K."/>
            <person name="Hirani K."/>
            <person name="Hogues M."/>
            <person name="Jackson L."/>
            <person name="Jakkamsetti A."/>
            <person name="Javaid M."/>
            <person name="Jiang H."/>
            <person name="Korchina V."/>
            <person name="Kovar C."/>
            <person name="Lara F."/>
            <person name="Lee S."/>
            <person name="Mata R."/>
            <person name="Mathew T."/>
            <person name="Moen C."/>
            <person name="Morales K."/>
            <person name="Munidasa M."/>
            <person name="Nazareth L."/>
            <person name="Ngo R."/>
            <person name="Nguyen L."/>
            <person name="Okwuonu G."/>
            <person name="Ongeri F."/>
            <person name="Patil S."/>
            <person name="Petrosino J."/>
            <person name="Pham C."/>
            <person name="Pham P."/>
            <person name="Pu L.-L."/>
            <person name="Puazo M."/>
            <person name="Raj R."/>
            <person name="Reid J."/>
            <person name="Rouhana J."/>
            <person name="Saada N."/>
            <person name="Shang Y."/>
            <person name="Simmons D."/>
            <person name="Thornton R."/>
            <person name="Warren J."/>
            <person name="Weissenberger G."/>
            <person name="Zhang J."/>
            <person name="Zhang L."/>
            <person name="Zhou C."/>
            <person name="Zhu D."/>
            <person name="Muzny D."/>
            <person name="Worley K."/>
            <person name="Gibbs R."/>
        </authorList>
    </citation>
    <scope>NUCLEOTIDE SEQUENCE [LARGE SCALE GENOMIC DNA]</scope>
    <source>
        <strain evidence="4 5">ATCC 49957</strain>
    </source>
</reference>
<dbReference type="PANTHER" id="PTHR34977:SF1">
    <property type="entry name" value="UPF0337 PROTEIN YJBJ"/>
    <property type="match status" value="1"/>
</dbReference>
<comment type="similarity">
    <text evidence="1">Belongs to the UPF0337 (CsbD) family.</text>
</comment>
<dbReference type="InterPro" id="IPR008462">
    <property type="entry name" value="CsbD"/>
</dbReference>
<dbReference type="Pfam" id="PF05532">
    <property type="entry name" value="CsbD"/>
    <property type="match status" value="1"/>
</dbReference>
<evidence type="ECO:0000313" key="4">
    <source>
        <dbReference type="EMBL" id="EFH11956.1"/>
    </source>
</evidence>
<dbReference type="Gene3D" id="1.10.1470.10">
    <property type="entry name" value="YjbJ"/>
    <property type="match status" value="1"/>
</dbReference>
<keyword evidence="5" id="KW-1185">Reference proteome</keyword>
<comment type="caution">
    <text evidence="4">The sequence shown here is derived from an EMBL/GenBank/DDBJ whole genome shotgun (WGS) entry which is preliminary data.</text>
</comment>
<name>D5RL64_9PROT</name>
<dbReference type="OrthoDB" id="7276058at2"/>
<sequence length="91" mass="9772">MNTDRLEGAAKTLAGQAQEGFGNLANDDQHRAEGLARQAAGRVQEVYGEARDYAHHAGERVVRVVEQQPLTSLLAVGALGFVIGLLSARRF</sequence>
<dbReference type="InterPro" id="IPR050423">
    <property type="entry name" value="UPF0337_stress_rsp"/>
</dbReference>
<organism evidence="4 5">
    <name type="scientific">Pseudoroseomonas cervicalis ATCC 49957</name>
    <dbReference type="NCBI Taxonomy" id="525371"/>
    <lineage>
        <taxon>Bacteria</taxon>
        <taxon>Pseudomonadati</taxon>
        <taxon>Pseudomonadota</taxon>
        <taxon>Alphaproteobacteria</taxon>
        <taxon>Acetobacterales</taxon>
        <taxon>Roseomonadaceae</taxon>
        <taxon>Roseomonas</taxon>
    </lineage>
</organism>
<dbReference type="AlphaFoldDB" id="D5RL64"/>
<keyword evidence="2" id="KW-0472">Membrane</keyword>
<feature type="domain" description="CsbD-like" evidence="3">
    <location>
        <begin position="4"/>
        <end position="55"/>
    </location>
</feature>
<keyword evidence="2" id="KW-0812">Transmembrane</keyword>
<dbReference type="RefSeq" id="WP_007005048.1">
    <property type="nucleotide sequence ID" value="NZ_GG770780.1"/>
</dbReference>
<keyword evidence="2" id="KW-1133">Transmembrane helix</keyword>
<evidence type="ECO:0000259" key="3">
    <source>
        <dbReference type="Pfam" id="PF05532"/>
    </source>
</evidence>
<protein>
    <submittedName>
        <fullName evidence="4">CsbD-like protein</fullName>
    </submittedName>
</protein>
<dbReference type="PANTHER" id="PTHR34977">
    <property type="entry name" value="UPF0337 PROTEIN YJBJ"/>
    <property type="match status" value="1"/>
</dbReference>
<evidence type="ECO:0000256" key="1">
    <source>
        <dbReference type="ARBA" id="ARBA00009129"/>
    </source>
</evidence>